<feature type="domain" description="EGF-like" evidence="8">
    <location>
        <begin position="958"/>
        <end position="998"/>
    </location>
</feature>
<dbReference type="PROSITE" id="PS00479">
    <property type="entry name" value="ZF_DAG_PE_1"/>
    <property type="match status" value="1"/>
</dbReference>
<evidence type="ECO:0000259" key="10">
    <source>
        <dbReference type="PROSITE" id="PS50238"/>
    </source>
</evidence>
<dbReference type="SUPFAM" id="SSF48350">
    <property type="entry name" value="GTPase activation domain, GAP"/>
    <property type="match status" value="1"/>
</dbReference>
<dbReference type="InterPro" id="IPR002219">
    <property type="entry name" value="PKC_DAG/PE"/>
</dbReference>
<reference evidence="12" key="1">
    <citation type="submission" date="2013-03" db="EMBL/GenBank/DDBJ databases">
        <title>The Genome Sequence of Anopheles dirus WRAIR2.</title>
        <authorList>
            <consortium name="The Broad Institute Genomics Platform"/>
            <person name="Neafsey D.E."/>
            <person name="Walton C."/>
            <person name="Walker B."/>
            <person name="Young S.K."/>
            <person name="Zeng Q."/>
            <person name="Gargeya S."/>
            <person name="Fitzgerald M."/>
            <person name="Haas B."/>
            <person name="Abouelleil A."/>
            <person name="Allen A.W."/>
            <person name="Alvarado L."/>
            <person name="Arachchi H.M."/>
            <person name="Berlin A.M."/>
            <person name="Chapman S.B."/>
            <person name="Gainer-Dewar J."/>
            <person name="Goldberg J."/>
            <person name="Griggs A."/>
            <person name="Gujja S."/>
            <person name="Hansen M."/>
            <person name="Howarth C."/>
            <person name="Imamovic A."/>
            <person name="Ireland A."/>
            <person name="Larimer J."/>
            <person name="McCowan C."/>
            <person name="Murphy C."/>
            <person name="Pearson M."/>
            <person name="Poon T.W."/>
            <person name="Priest M."/>
            <person name="Roberts A."/>
            <person name="Saif S."/>
            <person name="Shea T."/>
            <person name="Sisk P."/>
            <person name="Sykes S."/>
            <person name="Wortman J."/>
            <person name="Nusbaum C."/>
            <person name="Birren B."/>
        </authorList>
    </citation>
    <scope>NUCLEOTIDE SEQUENCE [LARGE SCALE GENOMIC DNA]</scope>
    <source>
        <strain evidence="12">WRAIR2</strain>
    </source>
</reference>
<keyword evidence="3" id="KW-0862">Zinc</keyword>
<evidence type="ECO:0000256" key="1">
    <source>
        <dbReference type="ARBA" id="ARBA00022468"/>
    </source>
</evidence>
<dbReference type="Pfam" id="PF00008">
    <property type="entry name" value="EGF"/>
    <property type="match status" value="1"/>
</dbReference>
<name>A0A182N628_9DIPT</name>
<protein>
    <recommendedName>
        <fullName evidence="13">N-chimaerin</fullName>
    </recommendedName>
</protein>
<dbReference type="Pfam" id="PF00017">
    <property type="entry name" value="SH2"/>
    <property type="match status" value="1"/>
</dbReference>
<evidence type="ECO:0000259" key="8">
    <source>
        <dbReference type="PROSITE" id="PS50026"/>
    </source>
</evidence>
<dbReference type="InterPro" id="IPR000980">
    <property type="entry name" value="SH2"/>
</dbReference>
<dbReference type="SMART" id="SM00252">
    <property type="entry name" value="SH2"/>
    <property type="match status" value="1"/>
</dbReference>
<dbReference type="GO" id="GO:0046872">
    <property type="term" value="F:metal ion binding"/>
    <property type="evidence" value="ECO:0007669"/>
    <property type="project" value="UniProtKB-KW"/>
</dbReference>
<dbReference type="VEuPathDB" id="VectorBase:ADIR003099"/>
<evidence type="ECO:0000256" key="6">
    <source>
        <dbReference type="SAM" id="MobiDB-lite"/>
    </source>
</evidence>
<dbReference type="AlphaFoldDB" id="A0A182N628"/>
<dbReference type="InterPro" id="IPR051854">
    <property type="entry name" value="Rho-type_GAP"/>
</dbReference>
<organism evidence="11 12">
    <name type="scientific">Anopheles dirus</name>
    <dbReference type="NCBI Taxonomy" id="7168"/>
    <lineage>
        <taxon>Eukaryota</taxon>
        <taxon>Metazoa</taxon>
        <taxon>Ecdysozoa</taxon>
        <taxon>Arthropoda</taxon>
        <taxon>Hexapoda</taxon>
        <taxon>Insecta</taxon>
        <taxon>Pterygota</taxon>
        <taxon>Neoptera</taxon>
        <taxon>Endopterygota</taxon>
        <taxon>Diptera</taxon>
        <taxon>Nematocera</taxon>
        <taxon>Culicoidea</taxon>
        <taxon>Culicidae</taxon>
        <taxon>Anophelinae</taxon>
        <taxon>Anopheles</taxon>
    </lineage>
</organism>
<dbReference type="Pfam" id="PF00620">
    <property type="entry name" value="RhoGAP"/>
    <property type="match status" value="1"/>
</dbReference>
<feature type="domain" description="Phorbol-ester/DAG-type" evidence="9">
    <location>
        <begin position="220"/>
        <end position="270"/>
    </location>
</feature>
<dbReference type="Proteomes" id="UP000075884">
    <property type="component" value="Unassembled WGS sequence"/>
</dbReference>
<dbReference type="PROSITE" id="PS01186">
    <property type="entry name" value="EGF_2"/>
    <property type="match status" value="5"/>
</dbReference>
<dbReference type="InterPro" id="IPR008936">
    <property type="entry name" value="Rho_GTPase_activation_prot"/>
</dbReference>
<evidence type="ECO:0000256" key="4">
    <source>
        <dbReference type="PROSITE-ProRule" id="PRU00076"/>
    </source>
</evidence>
<feature type="domain" description="SH2" evidence="7">
    <location>
        <begin position="46"/>
        <end position="119"/>
    </location>
</feature>
<dbReference type="SUPFAM" id="SSF57196">
    <property type="entry name" value="EGF/Laminin"/>
    <property type="match status" value="1"/>
</dbReference>
<evidence type="ECO:0000259" key="7">
    <source>
        <dbReference type="PROSITE" id="PS50001"/>
    </source>
</evidence>
<keyword evidence="2" id="KW-0479">Metal-binding</keyword>
<dbReference type="PANTHER" id="PTHR46075">
    <property type="entry name" value="CHIMERIN FAMILY MEMBER"/>
    <property type="match status" value="1"/>
</dbReference>
<dbReference type="InterPro" id="IPR000742">
    <property type="entry name" value="EGF"/>
</dbReference>
<dbReference type="Gene3D" id="2.10.25.10">
    <property type="entry name" value="Laminin"/>
    <property type="match status" value="1"/>
</dbReference>
<dbReference type="GO" id="GO:0007165">
    <property type="term" value="P:signal transduction"/>
    <property type="evidence" value="ECO:0007669"/>
    <property type="project" value="InterPro"/>
</dbReference>
<feature type="domain" description="EGF-like" evidence="8">
    <location>
        <begin position="884"/>
        <end position="928"/>
    </location>
</feature>
<evidence type="ECO:0000259" key="9">
    <source>
        <dbReference type="PROSITE" id="PS50081"/>
    </source>
</evidence>
<feature type="domain" description="EGF-like" evidence="8">
    <location>
        <begin position="724"/>
        <end position="763"/>
    </location>
</feature>
<feature type="region of interest" description="Disordered" evidence="6">
    <location>
        <begin position="186"/>
        <end position="206"/>
    </location>
</feature>
<dbReference type="PROSITE" id="PS50238">
    <property type="entry name" value="RHOGAP"/>
    <property type="match status" value="1"/>
</dbReference>
<evidence type="ECO:0000313" key="11">
    <source>
        <dbReference type="EnsemblMetazoa" id="ADIR003099-PA"/>
    </source>
</evidence>
<sequence>MSKDALLAVPNVWKPELYKIQLDAPTPKPVLCERGDTVGPTWYGQEYHGEMDHKACEERLRDTPDGSYLVRRSPGAESYYTLSMRFGQATKHFKIFYTREQGHFLRENFKKFETIQEMVADGLVDFYMRLHAAPILKEMMSQTKKCYEQSPYMTLHRRKLRSLCNELCKPAKLPMVQDSLETADTEIADDERDGAEPGVDPEAGEKLDPYDNAYPAYEKQHAFKTHTFKGLNWCELCANFLWGFTSQGVKCDDCGFMAHFKCSELVPAKCVPDLKRLRGIFGVDLTTLVTAHKCRIPFIVKKCVEEVENHGKLQEGIYRISGFADEIEALKMALDKDGEKADVSAHKCNINVIAGVLKLYLRLLPVPLITFQAFPLFMESMREKSVGEQVIALRNAVKALPPAHLHCLKYILEHLNRIASDHAMNKMNEHNLATVFAPTLIATPQHMTDLSQEISMLAALISHCHTIFFTARFRMHPLVGSLSAGSTRTLLLALLVFASAWHAAVGTQRTVYRAGDEIVTITRTKVDPATATSPVYSYYTYTAPNPQSDVVYYTDAQGITTRQYQSTSGTVVTGNRRIAYDDGTATELGIGISFSFTPLHALTPHTVTLVVPGLDVVSVPHWQGCSRNPCGVGATCQETAGGRPVCSCPAGYSGNPLVQCRRAECLDHSECRGDQACRNGNCVNPCAGVCGVNANCEVRNHVPVCSCPRGRTGDPFSSCRLQDPEELCRPSPCGSNTKCNVINGVPTCSCLPGYMGSPLSGCRHECESDVECSSNQYCSQFKCVNGCNQCGKGATCARVNSHRAVCECPKGYIGSPYTECRPECFGDRDCPAGRPACIYGICKNPCEGACGVNADCNLRGLTPVCSCPRDMTGDPFISCRPFTKEDLCSPNPCGSNAVCTPGYDRSNQERPVCTCPPGYTGNALTSCVRGECQSDAECSDHRACIAYQCVDPCVGQCGVGQCPDNPCGIQASCRLNSAGVPVCSCPFGYLGDPFKECIRPECVSDGDCTEFQGCRKGKCVDPCIFSCGTNAACSTKHHVPVCYCPEGLTGSPFERCDPL</sequence>
<feature type="domain" description="Rho-GAP" evidence="10">
    <location>
        <begin position="283"/>
        <end position="468"/>
    </location>
</feature>
<dbReference type="SUPFAM" id="SSF55550">
    <property type="entry name" value="SH2 domain"/>
    <property type="match status" value="1"/>
</dbReference>
<accession>A0A182N628</accession>
<dbReference type="FunFam" id="3.30.505.10:FF:000019">
    <property type="entry name" value="Chimaerin"/>
    <property type="match status" value="1"/>
</dbReference>
<dbReference type="STRING" id="7168.A0A182N628"/>
<evidence type="ECO:0000313" key="12">
    <source>
        <dbReference type="Proteomes" id="UP000075884"/>
    </source>
</evidence>
<dbReference type="GO" id="GO:0005096">
    <property type="term" value="F:GTPase activator activity"/>
    <property type="evidence" value="ECO:0007669"/>
    <property type="project" value="UniProtKB-KW"/>
</dbReference>
<dbReference type="FunFam" id="1.10.555.10:FF:000039">
    <property type="entry name" value="N-chimaerin isoform X5"/>
    <property type="match status" value="1"/>
</dbReference>
<dbReference type="SUPFAM" id="SSF57889">
    <property type="entry name" value="Cysteine-rich domain"/>
    <property type="match status" value="1"/>
</dbReference>
<dbReference type="Gene3D" id="1.10.555.10">
    <property type="entry name" value="Rho GTPase activation protein"/>
    <property type="match status" value="1"/>
</dbReference>
<comment type="caution">
    <text evidence="4">Lacks conserved residue(s) required for the propagation of feature annotation.</text>
</comment>
<dbReference type="Gene3D" id="3.30.505.10">
    <property type="entry name" value="SH2 domain"/>
    <property type="match status" value="1"/>
</dbReference>
<dbReference type="SMART" id="SM00109">
    <property type="entry name" value="C1"/>
    <property type="match status" value="1"/>
</dbReference>
<keyword evidence="1" id="KW-0343">GTPase activation</keyword>
<reference evidence="11" key="2">
    <citation type="submission" date="2020-05" db="UniProtKB">
        <authorList>
            <consortium name="EnsemblMetazoa"/>
        </authorList>
    </citation>
    <scope>IDENTIFICATION</scope>
    <source>
        <strain evidence="11">WRAIR2</strain>
    </source>
</reference>
<dbReference type="PANTHER" id="PTHR46075:SF2">
    <property type="entry name" value="RHO GTPASE ACTIVATING PROTEIN AT 5A, ISOFORM A"/>
    <property type="match status" value="1"/>
</dbReference>
<dbReference type="InterPro" id="IPR000198">
    <property type="entry name" value="RhoGAP_dom"/>
</dbReference>
<dbReference type="Pfam" id="PF00130">
    <property type="entry name" value="C1_1"/>
    <property type="match status" value="1"/>
</dbReference>
<dbReference type="EnsemblMetazoa" id="ADIR003099-RA">
    <property type="protein sequence ID" value="ADIR003099-PA"/>
    <property type="gene ID" value="ADIR003099"/>
</dbReference>
<evidence type="ECO:0008006" key="13">
    <source>
        <dbReference type="Google" id="ProtNLM"/>
    </source>
</evidence>
<dbReference type="PROSITE" id="PS50001">
    <property type="entry name" value="SH2"/>
    <property type="match status" value="1"/>
</dbReference>
<proteinExistence type="predicted"/>
<evidence type="ECO:0000256" key="3">
    <source>
        <dbReference type="ARBA" id="ARBA00022833"/>
    </source>
</evidence>
<feature type="domain" description="EGF-like" evidence="8">
    <location>
        <begin position="621"/>
        <end position="661"/>
    </location>
</feature>
<dbReference type="SMART" id="SM00324">
    <property type="entry name" value="RhoGAP"/>
    <property type="match status" value="1"/>
</dbReference>
<dbReference type="FunFam" id="3.30.60.20:FF:000025">
    <property type="entry name" value="Chimaerin"/>
    <property type="match status" value="1"/>
</dbReference>
<evidence type="ECO:0000256" key="5">
    <source>
        <dbReference type="PROSITE-ProRule" id="PRU00191"/>
    </source>
</evidence>
<dbReference type="PROSITE" id="PS50081">
    <property type="entry name" value="ZF_DAG_PE_2"/>
    <property type="match status" value="1"/>
</dbReference>
<keyword evidence="12" id="KW-1185">Reference proteome</keyword>
<dbReference type="Pfam" id="PF21164">
    <property type="entry name" value="Dumpy_DPY"/>
    <property type="match status" value="1"/>
</dbReference>
<keyword evidence="4" id="KW-0245">EGF-like domain</keyword>
<dbReference type="Gene3D" id="3.30.60.20">
    <property type="match status" value="1"/>
</dbReference>
<dbReference type="InterPro" id="IPR046349">
    <property type="entry name" value="C1-like_sf"/>
</dbReference>
<dbReference type="InterPro" id="IPR036860">
    <property type="entry name" value="SH2_dom_sf"/>
</dbReference>
<evidence type="ECO:0000256" key="2">
    <source>
        <dbReference type="ARBA" id="ARBA00022723"/>
    </source>
</evidence>
<dbReference type="PROSITE" id="PS50026">
    <property type="entry name" value="EGF_3"/>
    <property type="match status" value="4"/>
</dbReference>
<dbReference type="SMART" id="SM00181">
    <property type="entry name" value="EGF"/>
    <property type="match status" value="8"/>
</dbReference>
<keyword evidence="5" id="KW-0727">SH2 domain</keyword>
<dbReference type="InterPro" id="IPR048407">
    <property type="entry name" value="Dumpy_DPY"/>
</dbReference>